<reference evidence="2" key="3">
    <citation type="journal article" date="2017" name="Front. Microbiol.">
        <title>Things Are Getting Hairy: Enterobacteria Bacteriophage vB_PcaM_CBB.</title>
        <authorList>
            <person name="Buttimer C."/>
            <person name="Hendrix H."/>
            <person name="Oliveira H."/>
            <person name="Casey A."/>
            <person name="Neve H."/>
            <person name="McAuliffe O."/>
            <person name="Ross R.P."/>
            <person name="Hill C."/>
            <person name="Noben J.P."/>
            <person name="O'Mahony J."/>
            <person name="Lavigne R."/>
            <person name="Coffey A."/>
        </authorList>
    </citation>
    <scope>NUCLEOTIDE SEQUENCE</scope>
</reference>
<name>A0A1L2CVT4_9CAUD</name>
<evidence type="ECO:0000313" key="3">
    <source>
        <dbReference type="Proteomes" id="UP000223891"/>
    </source>
</evidence>
<evidence type="ECO:0000313" key="1">
    <source>
        <dbReference type="EMBL" id="AMM43577.1"/>
    </source>
</evidence>
<dbReference type="EMBL" id="KU574722">
    <property type="protein sequence ID" value="AMM43577.1"/>
    <property type="molecule type" value="Genomic_DNA"/>
</dbReference>
<proteinExistence type="predicted"/>
<accession>A0A1L2CVT4</accession>
<dbReference type="Proteomes" id="UP000223891">
    <property type="component" value="Segment"/>
</dbReference>
<organism evidence="2 3">
    <name type="scientific">Pectobacterium phage vB_PcaM_CBB</name>
    <dbReference type="NCBI Taxonomy" id="2772511"/>
    <lineage>
        <taxon>Viruses</taxon>
        <taxon>Duplodnaviria</taxon>
        <taxon>Heunggongvirae</taxon>
        <taxon>Uroviricota</taxon>
        <taxon>Caudoviricetes</taxon>
        <taxon>Mimasvirus</taxon>
        <taxon>Mimasvirus CBB</taxon>
    </lineage>
</organism>
<reference evidence="2" key="2">
    <citation type="submission" date="2016-01" db="EMBL/GenBank/DDBJ databases">
        <authorList>
            <person name="Oliw E.H."/>
        </authorList>
    </citation>
    <scope>NUCLEOTIDE SEQUENCE</scope>
</reference>
<reference evidence="3" key="1">
    <citation type="submission" date="2016-01" db="EMBL/GenBank/DDBJ databases">
        <title>Isolation and Characterization of Enterobacteria phage CBB.</title>
        <authorList>
            <person name="Buttimer C.T.H."/>
            <person name="Hendrix H."/>
            <person name="Alexandre H."/>
            <person name="O'Mahony J."/>
            <person name="Lavigne R."/>
            <person name="Coffey A."/>
        </authorList>
    </citation>
    <scope>NUCLEOTIDE SEQUENCE [LARGE SCALE GENOMIC DNA]</scope>
</reference>
<keyword evidence="3" id="KW-1185">Reference proteome</keyword>
<sequence length="41" mass="4537">MVTIEKVKEMLEELRDQGFVVADTDDELEAAAEIALTVLNS</sequence>
<gene>
    <name evidence="2" type="ORF">CBB_12</name>
    <name evidence="1" type="ORF">CBB_565</name>
</gene>
<protein>
    <submittedName>
        <fullName evidence="2">Uncharacterized protein</fullName>
    </submittedName>
</protein>
<evidence type="ECO:0000313" key="2">
    <source>
        <dbReference type="EMBL" id="AMM44128.1"/>
    </source>
</evidence>
<dbReference type="EMBL" id="KU574722">
    <property type="protein sequence ID" value="AMM44128.1"/>
    <property type="molecule type" value="Genomic_DNA"/>
</dbReference>